<name>A0A0P7ZZJ7_9EURY</name>
<proteinExistence type="predicted"/>
<dbReference type="AlphaFoldDB" id="A0A0P7ZZJ7"/>
<keyword evidence="1" id="KW-1133">Transmembrane helix</keyword>
<evidence type="ECO:0000256" key="1">
    <source>
        <dbReference type="SAM" id="Phobius"/>
    </source>
</evidence>
<feature type="domain" description="Glycosyltransferase 2-like" evidence="2">
    <location>
        <begin position="22"/>
        <end position="189"/>
    </location>
</feature>
<evidence type="ECO:0000259" key="2">
    <source>
        <dbReference type="Pfam" id="PF00535"/>
    </source>
</evidence>
<dbReference type="PANTHER" id="PTHR43685:SF2">
    <property type="entry name" value="GLYCOSYLTRANSFERASE 2-LIKE DOMAIN-CONTAINING PROTEIN"/>
    <property type="match status" value="1"/>
</dbReference>
<accession>A0A0P7ZZJ7</accession>
<evidence type="ECO:0000313" key="3">
    <source>
        <dbReference type="EMBL" id="KPQ41020.1"/>
    </source>
</evidence>
<sequence length="327" mass="38001">MFDPGELIPMKNKNEFQSPFISVIICAYSLNRFRMTMNCIDSILNNNYKNLEIIIVIDGNKELKHKMESELRAGTKISIIENKNNEGPSVSRNHGVEHAKGEIIAFIDDDAFASSNWLETIAKDFSEYPGIAACGGMLIPVYEKNAQKLPEEILWVVGCSYKGHPVKKQFVRNVISANMAVRKAVFSEIQFEKMFDGRNWKMEDTLFGIRLFLKNQNNVLYDPEILVYHNVSKERTKLGYLLQRSYSEGLLKYELGQVVRFNFAQKKVFYHEQNYLKLVVFSMSKNFFNINRMNYFLLLFLTTLAVIFGYLIGNIQKKFHYQQFYSS</sequence>
<feature type="transmembrane region" description="Helical" evidence="1">
    <location>
        <begin position="293"/>
        <end position="313"/>
    </location>
</feature>
<keyword evidence="1" id="KW-0812">Transmembrane</keyword>
<organism evidence="3 4">
    <name type="scientific">Candidatus Methanoperedens nitratireducens</name>
    <dbReference type="NCBI Taxonomy" id="1392998"/>
    <lineage>
        <taxon>Archaea</taxon>
        <taxon>Methanobacteriati</taxon>
        <taxon>Methanobacteriota</taxon>
        <taxon>Stenosarchaea group</taxon>
        <taxon>Methanomicrobia</taxon>
        <taxon>Methanosarcinales</taxon>
        <taxon>ANME-2 cluster</taxon>
        <taxon>Candidatus Methanoperedentaceae</taxon>
        <taxon>Candidatus Methanoperedens</taxon>
    </lineage>
</organism>
<dbReference type="CDD" id="cd00761">
    <property type="entry name" value="Glyco_tranf_GTA_type"/>
    <property type="match status" value="1"/>
</dbReference>
<evidence type="ECO:0000313" key="4">
    <source>
        <dbReference type="Proteomes" id="UP000050360"/>
    </source>
</evidence>
<dbReference type="Pfam" id="PF00535">
    <property type="entry name" value="Glycos_transf_2"/>
    <property type="match status" value="1"/>
</dbReference>
<gene>
    <name evidence="3" type="ORF">MPEBLZ_04444</name>
</gene>
<protein>
    <submittedName>
        <fullName evidence="3">Dolichyl-phosphate mannose synthase related protein</fullName>
    </submittedName>
</protein>
<dbReference type="InterPro" id="IPR029044">
    <property type="entry name" value="Nucleotide-diphossugar_trans"/>
</dbReference>
<comment type="caution">
    <text evidence="3">The sequence shown here is derived from an EMBL/GenBank/DDBJ whole genome shotgun (WGS) entry which is preliminary data.</text>
</comment>
<keyword evidence="1" id="KW-0472">Membrane</keyword>
<dbReference type="Proteomes" id="UP000050360">
    <property type="component" value="Unassembled WGS sequence"/>
</dbReference>
<reference evidence="3 4" key="1">
    <citation type="submission" date="2015-09" db="EMBL/GenBank/DDBJ databases">
        <title>A metagenomics-based metabolic model of nitrate-dependent anaerobic oxidation of methane by Methanoperedens-like archaea.</title>
        <authorList>
            <person name="Arshad A."/>
            <person name="Speth D.R."/>
            <person name="De Graaf R.M."/>
            <person name="Op Den Camp H.J."/>
            <person name="Jetten M.S."/>
            <person name="Welte C.U."/>
        </authorList>
    </citation>
    <scope>NUCLEOTIDE SEQUENCE [LARGE SCALE GENOMIC DNA]</scope>
</reference>
<dbReference type="Gene3D" id="3.90.550.10">
    <property type="entry name" value="Spore Coat Polysaccharide Biosynthesis Protein SpsA, Chain A"/>
    <property type="match status" value="1"/>
</dbReference>
<dbReference type="InterPro" id="IPR001173">
    <property type="entry name" value="Glyco_trans_2-like"/>
</dbReference>
<dbReference type="PANTHER" id="PTHR43685">
    <property type="entry name" value="GLYCOSYLTRANSFERASE"/>
    <property type="match status" value="1"/>
</dbReference>
<dbReference type="EMBL" id="LKCM01000462">
    <property type="protein sequence ID" value="KPQ41020.1"/>
    <property type="molecule type" value="Genomic_DNA"/>
</dbReference>
<dbReference type="InterPro" id="IPR050834">
    <property type="entry name" value="Glycosyltransf_2"/>
</dbReference>
<dbReference type="SUPFAM" id="SSF53448">
    <property type="entry name" value="Nucleotide-diphospho-sugar transferases"/>
    <property type="match status" value="1"/>
</dbReference>